<dbReference type="Pfam" id="PF02452">
    <property type="entry name" value="PemK_toxin"/>
    <property type="match status" value="1"/>
</dbReference>
<dbReference type="InterPro" id="IPR003477">
    <property type="entry name" value="PemK-like"/>
</dbReference>
<evidence type="ECO:0000313" key="4">
    <source>
        <dbReference type="Proteomes" id="UP000532769"/>
    </source>
</evidence>
<evidence type="ECO:0000256" key="2">
    <source>
        <dbReference type="ARBA" id="ARBA00022649"/>
    </source>
</evidence>
<keyword evidence="3" id="KW-0255">Endonuclease</keyword>
<dbReference type="EMBL" id="JAASRS010000001">
    <property type="protein sequence ID" value="NIK14184.1"/>
    <property type="molecule type" value="Genomic_DNA"/>
</dbReference>
<keyword evidence="3" id="KW-0378">Hydrolase</keyword>
<keyword evidence="2" id="KW-1277">Toxin-antitoxin system</keyword>
<gene>
    <name evidence="3" type="ORF">BDD39_000694</name>
</gene>
<dbReference type="Proteomes" id="UP000532769">
    <property type="component" value="Unassembled WGS sequence"/>
</dbReference>
<dbReference type="GO" id="GO:0004519">
    <property type="term" value="F:endonuclease activity"/>
    <property type="evidence" value="ECO:0007669"/>
    <property type="project" value="UniProtKB-KW"/>
</dbReference>
<evidence type="ECO:0000256" key="1">
    <source>
        <dbReference type="ARBA" id="ARBA00007521"/>
    </source>
</evidence>
<reference evidence="3 4" key="1">
    <citation type="submission" date="2020-03" db="EMBL/GenBank/DDBJ databases">
        <title>Genomic Encyclopedia of Archaeal and Bacterial Type Strains, Phase II (KMG-II): from individual species to whole genera.</title>
        <authorList>
            <person name="Goeker M."/>
        </authorList>
    </citation>
    <scope>NUCLEOTIDE SEQUENCE [LARGE SCALE GENOMIC DNA]</scope>
    <source>
        <strain evidence="3 4">DSM 4749</strain>
    </source>
</reference>
<dbReference type="Gene3D" id="2.30.30.110">
    <property type="match status" value="1"/>
</dbReference>
<evidence type="ECO:0000313" key="3">
    <source>
        <dbReference type="EMBL" id="NIK14184.1"/>
    </source>
</evidence>
<keyword evidence="4" id="KW-1185">Reference proteome</keyword>
<keyword evidence="3" id="KW-0540">Nuclease</keyword>
<comment type="caution">
    <text evidence="3">The sequence shown here is derived from an EMBL/GenBank/DDBJ whole genome shotgun (WGS) entry which is preliminary data.</text>
</comment>
<organism evidence="3 4">
    <name type="scientific">Saccharococcus thermophilus</name>
    <dbReference type="NCBI Taxonomy" id="29396"/>
    <lineage>
        <taxon>Bacteria</taxon>
        <taxon>Bacillati</taxon>
        <taxon>Bacillota</taxon>
        <taxon>Bacilli</taxon>
        <taxon>Bacillales</taxon>
        <taxon>Anoxybacillaceae</taxon>
        <taxon>Saccharococcus</taxon>
    </lineage>
</organism>
<name>A0A846MHN4_9BACL</name>
<dbReference type="RefSeq" id="WP_166908244.1">
    <property type="nucleotide sequence ID" value="NZ_JAASRS010000001.1"/>
</dbReference>
<dbReference type="AlphaFoldDB" id="A0A846MHN4"/>
<accession>A0A846MHN4</accession>
<dbReference type="GO" id="GO:0003677">
    <property type="term" value="F:DNA binding"/>
    <property type="evidence" value="ECO:0007669"/>
    <property type="project" value="InterPro"/>
</dbReference>
<dbReference type="InterPro" id="IPR011067">
    <property type="entry name" value="Plasmid_toxin/cell-grow_inhib"/>
</dbReference>
<sequence>MKGEIWIYHDKRDSKRKLGVIIGSDSATIVELNVATEKVTSSSVQSEFDVVVEYWEEAGLVNPAIVRCTKLRSINKRDLLYKVGTLCEKDLETVLQTIAKYIKSYPWC</sequence>
<dbReference type="SUPFAM" id="SSF50118">
    <property type="entry name" value="Cell growth inhibitor/plasmid maintenance toxic component"/>
    <property type="match status" value="1"/>
</dbReference>
<protein>
    <submittedName>
        <fullName evidence="3">mRNA-degrading endonuclease toxin of MazEF toxin-antitoxin module</fullName>
    </submittedName>
</protein>
<proteinExistence type="inferred from homology"/>
<comment type="similarity">
    <text evidence="1">Belongs to the PemK/MazF family.</text>
</comment>